<keyword evidence="1" id="KW-0472">Membrane</keyword>
<reference evidence="2 3" key="1">
    <citation type="submission" date="2024-09" db="EMBL/GenBank/DDBJ databases">
        <authorList>
            <person name="Sun Q."/>
            <person name="Mori K."/>
        </authorList>
    </citation>
    <scope>NUCLEOTIDE SEQUENCE [LARGE SCALE GENOMIC DNA]</scope>
    <source>
        <strain evidence="2 3">JCM 11201</strain>
    </source>
</reference>
<feature type="transmembrane region" description="Helical" evidence="1">
    <location>
        <begin position="62"/>
        <end position="82"/>
    </location>
</feature>
<sequence>MLIGITAIVIVCTACLLSCLLYKVFPNYVIPYIPCIIYTLGGVYFLMLGGAVHGEIQLQLRAWAIVMFVAALASFGVCAWLQSKYSST</sequence>
<protein>
    <submittedName>
        <fullName evidence="2">Uncharacterized protein</fullName>
    </submittedName>
</protein>
<proteinExistence type="predicted"/>
<feature type="transmembrane region" description="Helical" evidence="1">
    <location>
        <begin position="31"/>
        <end position="50"/>
    </location>
</feature>
<keyword evidence="1" id="KW-0812">Transmembrane</keyword>
<keyword evidence="3" id="KW-1185">Reference proteome</keyword>
<dbReference type="Proteomes" id="UP001589609">
    <property type="component" value="Unassembled WGS sequence"/>
</dbReference>
<feature type="transmembrane region" description="Helical" evidence="1">
    <location>
        <begin position="7"/>
        <end position="25"/>
    </location>
</feature>
<evidence type="ECO:0000313" key="3">
    <source>
        <dbReference type="Proteomes" id="UP001589609"/>
    </source>
</evidence>
<evidence type="ECO:0000313" key="2">
    <source>
        <dbReference type="EMBL" id="MFB9762085.1"/>
    </source>
</evidence>
<accession>A0ABV5WNC2</accession>
<comment type="caution">
    <text evidence="2">The sequence shown here is derived from an EMBL/GenBank/DDBJ whole genome shotgun (WGS) entry which is preliminary data.</text>
</comment>
<evidence type="ECO:0000256" key="1">
    <source>
        <dbReference type="SAM" id="Phobius"/>
    </source>
</evidence>
<dbReference type="EMBL" id="JBHMAF010000196">
    <property type="protein sequence ID" value="MFB9762085.1"/>
    <property type="molecule type" value="Genomic_DNA"/>
</dbReference>
<name>A0ABV5WNC2_9BACI</name>
<gene>
    <name evidence="2" type="ORF">ACFFMS_28060</name>
</gene>
<dbReference type="RefSeq" id="WP_129726973.1">
    <property type="nucleotide sequence ID" value="NZ_JBHMAF010000196.1"/>
</dbReference>
<keyword evidence="1" id="KW-1133">Transmembrane helix</keyword>
<organism evidence="2 3">
    <name type="scientific">Ectobacillus funiculus</name>
    <dbReference type="NCBI Taxonomy" id="137993"/>
    <lineage>
        <taxon>Bacteria</taxon>
        <taxon>Bacillati</taxon>
        <taxon>Bacillota</taxon>
        <taxon>Bacilli</taxon>
        <taxon>Bacillales</taxon>
        <taxon>Bacillaceae</taxon>
        <taxon>Ectobacillus</taxon>
    </lineage>
</organism>